<proteinExistence type="predicted"/>
<dbReference type="SUPFAM" id="SSF47203">
    <property type="entry name" value="Acyl-CoA dehydrogenase C-terminal domain-like"/>
    <property type="match status" value="1"/>
</dbReference>
<evidence type="ECO:0000313" key="1">
    <source>
        <dbReference type="EMBL" id="NUU48235.1"/>
    </source>
</evidence>
<protein>
    <submittedName>
        <fullName evidence="1">Acyl-CoA dehydrogenase</fullName>
    </submittedName>
</protein>
<evidence type="ECO:0000313" key="2">
    <source>
        <dbReference type="Proteomes" id="UP000536441"/>
    </source>
</evidence>
<name>A0A7Y6B6C0_9SPHN</name>
<accession>A0A7Y6B6C0</accession>
<gene>
    <name evidence="1" type="ORF">HP438_14790</name>
</gene>
<comment type="caution">
    <text evidence="1">The sequence shown here is derived from an EMBL/GenBank/DDBJ whole genome shotgun (WGS) entry which is preliminary data.</text>
</comment>
<organism evidence="1 2">
    <name type="scientific">Sphingomonas zeae</name>
    <dbReference type="NCBI Taxonomy" id="1646122"/>
    <lineage>
        <taxon>Bacteria</taxon>
        <taxon>Pseudomonadati</taxon>
        <taxon>Pseudomonadota</taxon>
        <taxon>Alphaproteobacteria</taxon>
        <taxon>Sphingomonadales</taxon>
        <taxon>Sphingomonadaceae</taxon>
        <taxon>Sphingomonas</taxon>
    </lineage>
</organism>
<dbReference type="Gene3D" id="2.40.110.10">
    <property type="entry name" value="Butyryl-CoA Dehydrogenase, subunit A, domain 2"/>
    <property type="match status" value="1"/>
</dbReference>
<dbReference type="AlphaFoldDB" id="A0A7Y6B6C0"/>
<reference evidence="1 2" key="1">
    <citation type="submission" date="2020-05" db="EMBL/GenBank/DDBJ databases">
        <title>Genome Sequencing of Type Strains.</title>
        <authorList>
            <person name="Lemaire J.F."/>
            <person name="Inderbitzin P."/>
            <person name="Gregorio O.A."/>
            <person name="Collins S.B."/>
            <person name="Wespe N."/>
            <person name="Knight-Connoni V."/>
        </authorList>
    </citation>
    <scope>NUCLEOTIDE SEQUENCE [LARGE SCALE GENOMIC DNA]</scope>
    <source>
        <strain evidence="1 2">DSM 100049</strain>
    </source>
</reference>
<keyword evidence="2" id="KW-1185">Reference proteome</keyword>
<dbReference type="InterPro" id="IPR046373">
    <property type="entry name" value="Acyl-CoA_Oxase/DH_mid-dom_sf"/>
</dbReference>
<dbReference type="Gene3D" id="1.20.140.10">
    <property type="entry name" value="Butyryl-CoA Dehydrogenase, subunit A, domain 3"/>
    <property type="match status" value="1"/>
</dbReference>
<dbReference type="EMBL" id="JABMCH010000069">
    <property type="protein sequence ID" value="NUU48235.1"/>
    <property type="molecule type" value="Genomic_DNA"/>
</dbReference>
<dbReference type="GO" id="GO:0016627">
    <property type="term" value="F:oxidoreductase activity, acting on the CH-CH group of donors"/>
    <property type="evidence" value="ECO:0007669"/>
    <property type="project" value="InterPro"/>
</dbReference>
<dbReference type="Proteomes" id="UP000536441">
    <property type="component" value="Unassembled WGS sequence"/>
</dbReference>
<sequence length="332" mass="35735">MTGMAADLQGAIAASGWTDHSPGDPQTSQDLLALLTRLYEIGRRDLPLARLMEGHVDAVQIVQRYGSPPQVDRLRRILRQGATLGVWNAALPGEPLRLDGDRLRGGKSYASGAGMLSHALVTADTPGGAQLILLDLARAVPRIDRDWWQVTGMQRSETHQVRWHDAPIDEEDRIAAPGCYAREPFFSGGALRFVAVHAGGIAGICDQTCDHLVRAGRAEDPFQAARLAALFGLADLAAATVRRTAELWYEDQADDGEARLARVASARLVVTDAAERAMVIAREAVGLAGQFRAHPLSAMLGDLAVYLRQPAPDAQRLRVGQAVQRGLLAPSL</sequence>
<dbReference type="InterPro" id="IPR009100">
    <property type="entry name" value="AcylCoA_DH/oxidase_NM_dom_sf"/>
</dbReference>
<dbReference type="InterPro" id="IPR036250">
    <property type="entry name" value="AcylCo_DH-like_C"/>
</dbReference>
<dbReference type="SUPFAM" id="SSF56645">
    <property type="entry name" value="Acyl-CoA dehydrogenase NM domain-like"/>
    <property type="match status" value="1"/>
</dbReference>